<evidence type="ECO:0000313" key="4">
    <source>
        <dbReference type="EMBL" id="GAA3794163.1"/>
    </source>
</evidence>
<sequence length="368" mass="39680">MPVNTDTVQLGQLGERTILESLVLPRFGTFRSGSTGIGDDCAEIGAPPEGHTFVMTTDPCPTPLVFDIADPDYWHFGWMTMLINLSDLAAMGATPTGIVVSTVMPNEMLVSDYLRFLDGLSAGADEWDCPVVGGNIKDGDSFTSTGTAIGVVRRDRILRRVGAQPGDLIFVVGEMGLFWAALLRLMHPEQVTVTGTAAERLDHALYHPVPRVREGRILGDAGVVSACMDASDGVSGCLRELATRNNVDFIIGADLLEPSEPVAAVARSFGMEPGSLMLAWGNWELVLTVPQARLAAFNAITAAHQIPYAHIGQVRPGPGQVMLDVDGRTRLLTNLASERFTPTSYFTHGIESYAQWLLKQPLTESDQT</sequence>
<keyword evidence="5" id="KW-1185">Reference proteome</keyword>
<dbReference type="InterPro" id="IPR006283">
    <property type="entry name" value="ThiL-like"/>
</dbReference>
<dbReference type="PANTHER" id="PTHR30270:SF3">
    <property type="entry name" value="THIAMINE-MONOPHOSPHATE KINASE"/>
    <property type="match status" value="1"/>
</dbReference>
<dbReference type="InterPro" id="IPR036676">
    <property type="entry name" value="PurM-like_C_sf"/>
</dbReference>
<organism evidence="4 5">
    <name type="scientific">Sphaerisporangium flaviroseum</name>
    <dbReference type="NCBI Taxonomy" id="509199"/>
    <lineage>
        <taxon>Bacteria</taxon>
        <taxon>Bacillati</taxon>
        <taxon>Actinomycetota</taxon>
        <taxon>Actinomycetes</taxon>
        <taxon>Streptosporangiales</taxon>
        <taxon>Streptosporangiaceae</taxon>
        <taxon>Sphaerisporangium</taxon>
    </lineage>
</organism>
<dbReference type="CDD" id="cd02194">
    <property type="entry name" value="ThiL"/>
    <property type="match status" value="1"/>
</dbReference>
<feature type="binding site" evidence="1">
    <location>
        <position position="160"/>
    </location>
    <ligand>
        <name>ATP</name>
        <dbReference type="ChEBI" id="CHEBI:30616"/>
    </ligand>
</feature>
<dbReference type="InterPro" id="IPR010918">
    <property type="entry name" value="PurM-like_C_dom"/>
</dbReference>
<keyword evidence="1 4" id="KW-0418">Kinase</keyword>
<comment type="caution">
    <text evidence="4">The sequence shown here is derived from an EMBL/GenBank/DDBJ whole genome shotgun (WGS) entry which is preliminary data.</text>
</comment>
<keyword evidence="1" id="KW-0784">Thiamine biosynthesis</keyword>
<comment type="miscellaneous">
    <text evidence="1">Reaction mechanism of ThiL seems to utilize a direct, inline transfer of the gamma-phosphate of ATP to TMP rather than a phosphorylated enzyme intermediate.</text>
</comment>
<feature type="binding site" evidence="1">
    <location>
        <position position="56"/>
    </location>
    <ligand>
        <name>Mg(2+)</name>
        <dbReference type="ChEBI" id="CHEBI:18420"/>
        <label>4</label>
    </ligand>
</feature>
<feature type="binding site" evidence="1">
    <location>
        <position position="87"/>
    </location>
    <ligand>
        <name>Mg(2+)</name>
        <dbReference type="ChEBI" id="CHEBI:18420"/>
        <label>3</label>
    </ligand>
</feature>
<feature type="binding site" evidence="1">
    <location>
        <position position="87"/>
    </location>
    <ligand>
        <name>Mg(2+)</name>
        <dbReference type="ChEBI" id="CHEBI:18420"/>
        <label>4</label>
    </ligand>
</feature>
<evidence type="ECO:0000259" key="3">
    <source>
        <dbReference type="Pfam" id="PF02769"/>
    </source>
</evidence>
<reference evidence="5" key="1">
    <citation type="journal article" date="2019" name="Int. J. Syst. Evol. Microbiol.">
        <title>The Global Catalogue of Microorganisms (GCM) 10K type strain sequencing project: providing services to taxonomists for standard genome sequencing and annotation.</title>
        <authorList>
            <consortium name="The Broad Institute Genomics Platform"/>
            <consortium name="The Broad Institute Genome Sequencing Center for Infectious Disease"/>
            <person name="Wu L."/>
            <person name="Ma J."/>
        </authorList>
    </citation>
    <scope>NUCLEOTIDE SEQUENCE [LARGE SCALE GENOMIC DNA]</scope>
    <source>
        <strain evidence="5">JCM 16908</strain>
    </source>
</reference>
<dbReference type="Proteomes" id="UP001500888">
    <property type="component" value="Unassembled WGS sequence"/>
</dbReference>
<keyword evidence="1" id="KW-0460">Magnesium</keyword>
<feature type="binding site" evidence="1">
    <location>
        <position position="135"/>
    </location>
    <ligand>
        <name>Mg(2+)</name>
        <dbReference type="ChEBI" id="CHEBI:18420"/>
        <label>1</label>
    </ligand>
</feature>
<feature type="binding site" evidence="1">
    <location>
        <position position="346"/>
    </location>
    <ligand>
        <name>substrate</name>
    </ligand>
</feature>
<dbReference type="EMBL" id="BAAAZR010000001">
    <property type="protein sequence ID" value="GAA3794163.1"/>
    <property type="molecule type" value="Genomic_DNA"/>
</dbReference>
<dbReference type="RefSeq" id="WP_344935103.1">
    <property type="nucleotide sequence ID" value="NZ_BAAAZR010000001.1"/>
</dbReference>
<dbReference type="GO" id="GO:0016301">
    <property type="term" value="F:kinase activity"/>
    <property type="evidence" value="ECO:0007669"/>
    <property type="project" value="UniProtKB-KW"/>
</dbReference>
<dbReference type="Gene3D" id="3.30.1330.10">
    <property type="entry name" value="PurM-like, N-terminal domain"/>
    <property type="match status" value="1"/>
</dbReference>
<feature type="binding site" evidence="1">
    <location>
        <position position="229"/>
    </location>
    <ligand>
        <name>Mg(2+)</name>
        <dbReference type="ChEBI" id="CHEBI:18420"/>
        <label>3</label>
    </ligand>
</feature>
<comment type="similarity">
    <text evidence="1">Belongs to the thiamine-monophosphate kinase family.</text>
</comment>
<dbReference type="InterPro" id="IPR036921">
    <property type="entry name" value="PurM-like_N_sf"/>
</dbReference>
<keyword evidence="1" id="KW-0808">Transferase</keyword>
<keyword evidence="1" id="KW-0547">Nucleotide-binding</keyword>
<feature type="binding site" evidence="1">
    <location>
        <position position="87"/>
    </location>
    <ligand>
        <name>Mg(2+)</name>
        <dbReference type="ChEBI" id="CHEBI:18420"/>
        <label>2</label>
    </ligand>
</feature>
<dbReference type="NCBIfam" id="TIGR01379">
    <property type="entry name" value="thiL"/>
    <property type="match status" value="1"/>
</dbReference>
<proteinExistence type="inferred from homology"/>
<comment type="function">
    <text evidence="1">Catalyzes the ATP-dependent phosphorylation of thiamine-monophosphate (TMP) to form thiamine-pyrophosphate (TPP), the active form of vitamin B1.</text>
</comment>
<feature type="binding site" evidence="1">
    <location>
        <position position="40"/>
    </location>
    <ligand>
        <name>Mg(2+)</name>
        <dbReference type="ChEBI" id="CHEBI:18420"/>
        <label>3</label>
    </ligand>
</feature>
<keyword evidence="1" id="KW-0479">Metal-binding</keyword>
<protein>
    <recommendedName>
        <fullName evidence="1">Thiamine-monophosphate kinase</fullName>
        <shortName evidence="1">TMP kinase</shortName>
        <shortName evidence="1">Thiamine-phosphate kinase</shortName>
        <ecNumber evidence="1">2.7.4.16</ecNumber>
    </recommendedName>
</protein>
<feature type="binding site" evidence="1">
    <location>
        <position position="57"/>
    </location>
    <ligand>
        <name>Mg(2+)</name>
        <dbReference type="ChEBI" id="CHEBI:18420"/>
        <label>1</label>
    </ligand>
</feature>
<dbReference type="InterPro" id="IPR016188">
    <property type="entry name" value="PurM-like_N"/>
</dbReference>
<feature type="binding site" evidence="1">
    <location>
        <position position="58"/>
    </location>
    <ligand>
        <name>Mg(2+)</name>
        <dbReference type="ChEBI" id="CHEBI:18420"/>
        <label>1</label>
    </ligand>
</feature>
<evidence type="ECO:0000259" key="2">
    <source>
        <dbReference type="Pfam" id="PF00586"/>
    </source>
</evidence>
<dbReference type="SUPFAM" id="SSF56042">
    <property type="entry name" value="PurM C-terminal domain-like"/>
    <property type="match status" value="1"/>
</dbReference>
<dbReference type="Pfam" id="PF02769">
    <property type="entry name" value="AIRS_C"/>
    <property type="match status" value="1"/>
</dbReference>
<feature type="domain" description="PurM-like N-terminal" evidence="2">
    <location>
        <begin position="38"/>
        <end position="152"/>
    </location>
</feature>
<feature type="binding site" evidence="1">
    <location>
        <position position="40"/>
    </location>
    <ligand>
        <name>Mg(2+)</name>
        <dbReference type="ChEBI" id="CHEBI:18420"/>
        <label>4</label>
    </ligand>
</feature>
<dbReference type="HAMAP" id="MF_02128">
    <property type="entry name" value="TMP_kinase"/>
    <property type="match status" value="1"/>
</dbReference>
<evidence type="ECO:0000256" key="1">
    <source>
        <dbReference type="HAMAP-Rule" id="MF_02128"/>
    </source>
</evidence>
<dbReference type="Gene3D" id="3.90.650.10">
    <property type="entry name" value="PurM-like C-terminal domain"/>
    <property type="match status" value="1"/>
</dbReference>
<feature type="binding site" evidence="1">
    <location>
        <begin position="134"/>
        <end position="135"/>
    </location>
    <ligand>
        <name>ATP</name>
        <dbReference type="ChEBI" id="CHEBI:30616"/>
    </ligand>
</feature>
<feature type="domain" description="PurM-like C-terminal" evidence="3">
    <location>
        <begin position="164"/>
        <end position="320"/>
    </location>
</feature>
<feature type="binding site" evidence="1">
    <location>
        <position position="58"/>
    </location>
    <ligand>
        <name>Mg(2+)</name>
        <dbReference type="ChEBI" id="CHEBI:18420"/>
        <label>2</label>
    </ligand>
</feature>
<feature type="binding site" evidence="1">
    <location>
        <position position="231"/>
    </location>
    <ligand>
        <name>ATP</name>
        <dbReference type="ChEBI" id="CHEBI:30616"/>
    </ligand>
</feature>
<dbReference type="SUPFAM" id="SSF55326">
    <property type="entry name" value="PurM N-terminal domain-like"/>
    <property type="match status" value="1"/>
</dbReference>
<gene>
    <name evidence="1" type="primary">thiL</name>
    <name evidence="4" type="ORF">GCM10022226_11860</name>
</gene>
<comment type="caution">
    <text evidence="1">Lacks conserved residue(s) required for the propagation of feature annotation.</text>
</comment>
<dbReference type="EC" id="2.7.4.16" evidence="1"/>
<accession>A0ABP7HGL1</accession>
<evidence type="ECO:0000313" key="5">
    <source>
        <dbReference type="Proteomes" id="UP001500888"/>
    </source>
</evidence>
<comment type="catalytic activity">
    <reaction evidence="1">
        <text>thiamine phosphate + ATP = thiamine diphosphate + ADP</text>
        <dbReference type="Rhea" id="RHEA:15913"/>
        <dbReference type="ChEBI" id="CHEBI:30616"/>
        <dbReference type="ChEBI" id="CHEBI:37575"/>
        <dbReference type="ChEBI" id="CHEBI:58937"/>
        <dbReference type="ChEBI" id="CHEBI:456216"/>
        <dbReference type="EC" id="2.7.4.16"/>
    </reaction>
</comment>
<dbReference type="PIRSF" id="PIRSF005303">
    <property type="entry name" value="Thiam_monoph_kin"/>
    <property type="match status" value="1"/>
</dbReference>
<keyword evidence="1" id="KW-0067">ATP-binding</keyword>
<feature type="binding site" evidence="1">
    <location>
        <position position="232"/>
    </location>
    <ligand>
        <name>Mg(2+)</name>
        <dbReference type="ChEBI" id="CHEBI:18420"/>
        <label>5</label>
    </ligand>
</feature>
<name>A0ABP7HGL1_9ACTN</name>
<comment type="pathway">
    <text evidence="1">Cofactor biosynthesis; thiamine diphosphate biosynthesis; thiamine diphosphate from thiamine phosphate: step 1/1.</text>
</comment>
<dbReference type="PANTHER" id="PTHR30270">
    <property type="entry name" value="THIAMINE-MONOPHOSPHATE KINASE"/>
    <property type="match status" value="1"/>
</dbReference>
<dbReference type="Pfam" id="PF00586">
    <property type="entry name" value="AIRS"/>
    <property type="match status" value="1"/>
</dbReference>